<feature type="transmembrane region" description="Helical" evidence="10">
    <location>
        <begin position="227"/>
        <end position="245"/>
    </location>
</feature>
<dbReference type="PANTHER" id="PTHR13117:SF5">
    <property type="entry name" value="PROTEIN RFT1 HOMOLOG"/>
    <property type="match status" value="1"/>
</dbReference>
<comment type="caution">
    <text evidence="11">The sequence shown here is derived from an EMBL/GenBank/DDBJ whole genome shotgun (WGS) entry which is preliminary data.</text>
</comment>
<comment type="function">
    <text evidence="9 10">Intramembrane glycolipid transporter that operates in the biosynthetic pathway of dolichol-linked oligosaccharides, the glycan precursors employed in protein asparagine (N)-glycosylation. The sequential addition of sugars to dolichol pyrophosphate produces dolichol-linked oligosaccharides containing fourteen sugars, including two GlcNAcs, nine mannoses and three glucoses. Once assembled, the oligosaccharide is transferred from the lipid to nascent proteins by oligosaccharyltransferases. The assembly of dolichol-linked oligosaccharides begins on the cytosolic side of the endoplasmic reticulum membrane and finishes in its lumen. RFT1 could mediate the translocation of the cytosolically oriented intermediate DolPP-GlcNAc2Man5, produced by ALG11, into the ER lumen where dolichol-linked oligosaccharides assembly continues. However, the intramembrane lipid transporter activity could not be confirmed in vitro.</text>
</comment>
<dbReference type="GO" id="GO:0034203">
    <property type="term" value="P:glycolipid translocation"/>
    <property type="evidence" value="ECO:0007669"/>
    <property type="project" value="TreeGrafter"/>
</dbReference>
<evidence type="ECO:0000256" key="5">
    <source>
        <dbReference type="ARBA" id="ARBA00022824"/>
    </source>
</evidence>
<keyword evidence="4 10" id="KW-0812">Transmembrane</keyword>
<dbReference type="OrthoDB" id="9979195at2759"/>
<evidence type="ECO:0000256" key="9">
    <source>
        <dbReference type="ARBA" id="ARBA00045912"/>
    </source>
</evidence>
<reference evidence="11 12" key="1">
    <citation type="journal article" date="2018" name="BMC Genomics">
        <title>Genomic evidence for intraspecific hybridization in a clonal and extremely halotolerant yeast.</title>
        <authorList>
            <person name="Gostincar C."/>
            <person name="Stajich J.E."/>
            <person name="Zupancic J."/>
            <person name="Zalar P."/>
            <person name="Gunde-Cimerman N."/>
        </authorList>
    </citation>
    <scope>NUCLEOTIDE SEQUENCE [LARGE SCALE GENOMIC DNA]</scope>
    <source>
        <strain evidence="11 12">EXF-2682</strain>
    </source>
</reference>
<feature type="transmembrane region" description="Helical" evidence="10">
    <location>
        <begin position="653"/>
        <end position="670"/>
    </location>
</feature>
<dbReference type="EMBL" id="QWIP01000106">
    <property type="protein sequence ID" value="RMY73020.1"/>
    <property type="molecule type" value="Genomic_DNA"/>
</dbReference>
<dbReference type="Pfam" id="PF04506">
    <property type="entry name" value="Rft-1"/>
    <property type="match status" value="1"/>
</dbReference>
<comment type="similarity">
    <text evidence="3 10">Belongs to the RFT1 family.</text>
</comment>
<evidence type="ECO:0000313" key="12">
    <source>
        <dbReference type="Proteomes" id="UP000269276"/>
    </source>
</evidence>
<name>A0A3M7E9D0_HORWE</name>
<sequence length="717" mass="78534">MHRQGHHALLPLRCPDLDRPIPARRQERPLIHQIPMYREDLPTMLLPPRNGELAYAYIEELDTAIPTCSEELILMLFRPGDIEQTVLRLEELLTDNPIRRQVQNKQSPVADQTKVGTGAYCKAAVKVRTVFDAVRVEARSAELKHRVKSGRRMELPSRLRRMCYSIPQGRSVYNETDHISVVGIMMTDDAVSASAKGATFMVLLQIGSRAVTFALNQILLRFLSPQLLGVAVQLELYIISTLYFSRECLRIATQRRSDGGVQAAINLSYLAVAAGLPIGALLAQMYLSTSHADVPYLTTALRINEFTIMVELLSEPGFVAVQQKMLYKTRAAAEASGVVMKTLATASLVFWSRYRSIDLGVLPFAAGELAYSSTLTVVYLWQTSSLARSTGFTLSPRKMESSPANPYILSLFSKPLLYLSASLYLQTGIKWLLTEGDKLLVSAFATLEDQGMYAVSANYGGLIARMLFRPIEDSCRNLFANLCATSNDQGQAGKDKSKTGEKAASNIRRAADILHNVLRVYGIASLLAFAIGPTAAPLLLQLVAGSRWTASGAGEVLATYCYCIPLLAINGVSEAFVSATASTRELQKQSIWMGAFSAGFALSAYVFLRVLEMGAKGLVLANCVNMALRIIFNLSFATGFFRRNGVEFQLLELLPNVFAVGVSAVVPSLLSRTTGLLDQYGLLGELVRVGAVGAIFALVVGVAERKFLITCYRSFRS</sequence>
<proteinExistence type="inferred from homology"/>
<comment type="subcellular location">
    <subcellularLocation>
        <location evidence="1 10">Endoplasmic reticulum membrane</location>
        <topology evidence="1 10">Multi-pass membrane protein</topology>
    </subcellularLocation>
</comment>
<feature type="transmembrane region" description="Helical" evidence="10">
    <location>
        <begin position="266"/>
        <end position="287"/>
    </location>
</feature>
<keyword evidence="6 10" id="KW-1133">Transmembrane helix</keyword>
<comment type="pathway">
    <text evidence="2">Protein modification; protein glycosylation.</text>
</comment>
<feature type="transmembrane region" description="Helical" evidence="10">
    <location>
        <begin position="617"/>
        <end position="641"/>
    </location>
</feature>
<evidence type="ECO:0000256" key="7">
    <source>
        <dbReference type="ARBA" id="ARBA00023136"/>
    </source>
</evidence>
<dbReference type="GO" id="GO:0006488">
    <property type="term" value="P:dolichol-linked oligosaccharide biosynthetic process"/>
    <property type="evidence" value="ECO:0007669"/>
    <property type="project" value="InterPro"/>
</dbReference>
<evidence type="ECO:0000256" key="10">
    <source>
        <dbReference type="RuleBase" id="RU365067"/>
    </source>
</evidence>
<dbReference type="VEuPathDB" id="FungiDB:BTJ68_12138"/>
<feature type="transmembrane region" description="Helical" evidence="10">
    <location>
        <begin position="359"/>
        <end position="381"/>
    </location>
</feature>
<dbReference type="GO" id="GO:0005789">
    <property type="term" value="C:endoplasmic reticulum membrane"/>
    <property type="evidence" value="ECO:0007669"/>
    <property type="project" value="UniProtKB-SubCell"/>
</dbReference>
<organism evidence="11 12">
    <name type="scientific">Hortaea werneckii</name>
    <name type="common">Black yeast</name>
    <name type="synonym">Cladosporium werneckii</name>
    <dbReference type="NCBI Taxonomy" id="91943"/>
    <lineage>
        <taxon>Eukaryota</taxon>
        <taxon>Fungi</taxon>
        <taxon>Dikarya</taxon>
        <taxon>Ascomycota</taxon>
        <taxon>Pezizomycotina</taxon>
        <taxon>Dothideomycetes</taxon>
        <taxon>Dothideomycetidae</taxon>
        <taxon>Mycosphaerellales</taxon>
        <taxon>Teratosphaeriaceae</taxon>
        <taxon>Hortaea</taxon>
    </lineage>
</organism>
<protein>
    <recommendedName>
        <fullName evidence="8 10">Man(5)GlcNAc(2)-PP-dolichol translocation protein RFT1</fullName>
    </recommendedName>
</protein>
<feature type="transmembrane region" description="Helical" evidence="10">
    <location>
        <begin position="518"/>
        <end position="544"/>
    </location>
</feature>
<evidence type="ECO:0000256" key="4">
    <source>
        <dbReference type="ARBA" id="ARBA00022692"/>
    </source>
</evidence>
<evidence type="ECO:0000256" key="8">
    <source>
        <dbReference type="ARBA" id="ARBA00044793"/>
    </source>
</evidence>
<accession>A0A3M7E9D0</accession>
<evidence type="ECO:0000256" key="1">
    <source>
        <dbReference type="ARBA" id="ARBA00004477"/>
    </source>
</evidence>
<keyword evidence="10" id="KW-0813">Transport</keyword>
<evidence type="ECO:0000256" key="3">
    <source>
        <dbReference type="ARBA" id="ARBA00010288"/>
    </source>
</evidence>
<dbReference type="Proteomes" id="UP000269276">
    <property type="component" value="Unassembled WGS sequence"/>
</dbReference>
<evidence type="ECO:0000256" key="2">
    <source>
        <dbReference type="ARBA" id="ARBA00004922"/>
    </source>
</evidence>
<evidence type="ECO:0000313" key="11">
    <source>
        <dbReference type="EMBL" id="RMY73020.1"/>
    </source>
</evidence>
<gene>
    <name evidence="11" type="ORF">D0863_04134</name>
</gene>
<evidence type="ECO:0000256" key="6">
    <source>
        <dbReference type="ARBA" id="ARBA00022989"/>
    </source>
</evidence>
<feature type="transmembrane region" description="Helical" evidence="10">
    <location>
        <begin position="591"/>
        <end position="611"/>
    </location>
</feature>
<dbReference type="InterPro" id="IPR007594">
    <property type="entry name" value="RFT1"/>
</dbReference>
<keyword evidence="5 10" id="KW-0256">Endoplasmic reticulum</keyword>
<feature type="transmembrane region" description="Helical" evidence="10">
    <location>
        <begin position="556"/>
        <end position="579"/>
    </location>
</feature>
<feature type="transmembrane region" description="Helical" evidence="10">
    <location>
        <begin position="682"/>
        <end position="703"/>
    </location>
</feature>
<dbReference type="PANTHER" id="PTHR13117">
    <property type="entry name" value="ENDOPLASMIC RETICULUM MULTISPAN TRANSMEMBRANE PROTEIN-RELATED"/>
    <property type="match status" value="1"/>
</dbReference>
<dbReference type="AlphaFoldDB" id="A0A3M7E9D0"/>
<comment type="caution">
    <text evidence="10">Lacks conserved residue(s) required for the propagation of feature annotation.</text>
</comment>
<keyword evidence="7 10" id="KW-0472">Membrane</keyword>